<organism evidence="1 2">
    <name type="scientific">Thermasporomyces composti</name>
    <dbReference type="NCBI Taxonomy" id="696763"/>
    <lineage>
        <taxon>Bacteria</taxon>
        <taxon>Bacillati</taxon>
        <taxon>Actinomycetota</taxon>
        <taxon>Actinomycetes</taxon>
        <taxon>Propionibacteriales</taxon>
        <taxon>Nocardioidaceae</taxon>
        <taxon>Thermasporomyces</taxon>
    </lineage>
</organism>
<gene>
    <name evidence="1" type="ORF">DFJ64_2016</name>
</gene>
<accession>A0A3D9V7C6</accession>
<dbReference type="CDD" id="cd03062">
    <property type="entry name" value="TRX_Fd_Sucrase"/>
    <property type="match status" value="1"/>
</dbReference>
<dbReference type="PIRSF" id="PIRSF035042">
    <property type="entry name" value="UCP035042_thirdx"/>
    <property type="match status" value="1"/>
</dbReference>
<sequence>MKDDVSCSALSATLHEPLAGTAARALTWLCIEQPGPYGADALVESHLDRAVGAELVRRATGTGVRIQLIRRPGRHADDHRPLRRRVILAHTRPGATWLRSAEIADLATLLDLDLAAAGAGDDQGFGHADTRPTLLVCTNGRRDVCCALRGRPIAEALVARSSAPVWETTHTGGHRFAPTAVLLPWGYAYGRLDVDFCTLLLARSATGQVVSGRCRGRSTWSPPGQVAELAVRERLSAPAGPDELTVAAERWDGSDWEARVTATSGRAWLVRGCERQLTPARRTSCVKAPVRPAAQVVTDVREVETSTGRR</sequence>
<dbReference type="OrthoDB" id="3399139at2"/>
<evidence type="ECO:0000313" key="2">
    <source>
        <dbReference type="Proteomes" id="UP000256485"/>
    </source>
</evidence>
<dbReference type="Proteomes" id="UP000256485">
    <property type="component" value="Unassembled WGS sequence"/>
</dbReference>
<dbReference type="EMBL" id="QTUC01000001">
    <property type="protein sequence ID" value="REF36603.1"/>
    <property type="molecule type" value="Genomic_DNA"/>
</dbReference>
<name>A0A3D9V7C6_THECX</name>
<keyword evidence="2" id="KW-1185">Reference proteome</keyword>
<dbReference type="InterPro" id="IPR009737">
    <property type="entry name" value="Aim32/Apd1-like"/>
</dbReference>
<dbReference type="AlphaFoldDB" id="A0A3D9V7C6"/>
<comment type="caution">
    <text evidence="1">The sequence shown here is derived from an EMBL/GenBank/DDBJ whole genome shotgun (WGS) entry which is preliminary data.</text>
</comment>
<dbReference type="InterPro" id="IPR010350">
    <property type="entry name" value="Aim32/Apd1-like_bac"/>
</dbReference>
<dbReference type="RefSeq" id="WP_115850214.1">
    <property type="nucleotide sequence ID" value="NZ_QTUC01000001.1"/>
</dbReference>
<evidence type="ECO:0008006" key="3">
    <source>
        <dbReference type="Google" id="ProtNLM"/>
    </source>
</evidence>
<protein>
    <recommendedName>
        <fullName evidence="3">Sucrase/ferredoxin-like protein</fullName>
    </recommendedName>
</protein>
<reference evidence="1 2" key="1">
    <citation type="submission" date="2018-08" db="EMBL/GenBank/DDBJ databases">
        <title>Sequencing the genomes of 1000 actinobacteria strains.</title>
        <authorList>
            <person name="Klenk H.-P."/>
        </authorList>
    </citation>
    <scope>NUCLEOTIDE SEQUENCE [LARGE SCALE GENOMIC DNA]</scope>
    <source>
        <strain evidence="1 2">DSM 22891</strain>
    </source>
</reference>
<dbReference type="SUPFAM" id="SSF52833">
    <property type="entry name" value="Thioredoxin-like"/>
    <property type="match status" value="1"/>
</dbReference>
<evidence type="ECO:0000313" key="1">
    <source>
        <dbReference type="EMBL" id="REF36603.1"/>
    </source>
</evidence>
<dbReference type="Pfam" id="PF06999">
    <property type="entry name" value="Suc_Fer-like"/>
    <property type="match status" value="1"/>
</dbReference>
<dbReference type="InterPro" id="IPR036249">
    <property type="entry name" value="Thioredoxin-like_sf"/>
</dbReference>
<proteinExistence type="predicted"/>